<feature type="domain" description="Ribosomal RNA methyltransferase FtsJ" evidence="1">
    <location>
        <begin position="2"/>
        <end position="171"/>
    </location>
</feature>
<dbReference type="OrthoDB" id="417125at2759"/>
<dbReference type="SUPFAM" id="SSF53335">
    <property type="entry name" value="S-adenosyl-L-methionine-dependent methyltransferases"/>
    <property type="match status" value="1"/>
</dbReference>
<reference evidence="2 3" key="1">
    <citation type="submission" date="2016-03" db="EMBL/GenBank/DDBJ databases">
        <authorList>
            <person name="Ploux O."/>
        </authorList>
    </citation>
    <scope>NUCLEOTIDE SEQUENCE [LARGE SCALE GENOMIC DNA]</scope>
    <source>
        <strain evidence="2 3">URUG2</strain>
    </source>
</reference>
<accession>A0A2D3VQ16</accession>
<evidence type="ECO:0000313" key="3">
    <source>
        <dbReference type="Proteomes" id="UP000225277"/>
    </source>
</evidence>
<dbReference type="Gene3D" id="3.40.50.150">
    <property type="entry name" value="Vaccinia Virus protein VP39"/>
    <property type="match status" value="1"/>
</dbReference>
<evidence type="ECO:0000259" key="1">
    <source>
        <dbReference type="Pfam" id="PF01728"/>
    </source>
</evidence>
<dbReference type="InterPro" id="IPR029063">
    <property type="entry name" value="SAM-dependent_MTases_sf"/>
</dbReference>
<dbReference type="GeneID" id="35604915"/>
<keyword evidence="3" id="KW-1185">Reference proteome</keyword>
<protein>
    <recommendedName>
        <fullName evidence="1">Ribosomal RNA methyltransferase FtsJ domain-containing protein</fullName>
    </recommendedName>
</protein>
<dbReference type="Proteomes" id="UP000225277">
    <property type="component" value="Unassembled WGS sequence"/>
</dbReference>
<evidence type="ECO:0000313" key="2">
    <source>
        <dbReference type="EMBL" id="CZT24138.1"/>
    </source>
</evidence>
<dbReference type="GO" id="GO:0032259">
    <property type="term" value="P:methylation"/>
    <property type="evidence" value="ECO:0007669"/>
    <property type="project" value="InterPro"/>
</dbReference>
<organism evidence="2 3">
    <name type="scientific">Ramularia collo-cygni</name>
    <dbReference type="NCBI Taxonomy" id="112498"/>
    <lineage>
        <taxon>Eukaryota</taxon>
        <taxon>Fungi</taxon>
        <taxon>Dikarya</taxon>
        <taxon>Ascomycota</taxon>
        <taxon>Pezizomycotina</taxon>
        <taxon>Dothideomycetes</taxon>
        <taxon>Dothideomycetidae</taxon>
        <taxon>Mycosphaerellales</taxon>
        <taxon>Mycosphaerellaceae</taxon>
        <taxon>Ramularia</taxon>
    </lineage>
</organism>
<dbReference type="RefSeq" id="XP_023630862.1">
    <property type="nucleotide sequence ID" value="XM_023775094.1"/>
</dbReference>
<dbReference type="AlphaFoldDB" id="A0A2D3VQ16"/>
<dbReference type="STRING" id="112498.A0A2D3VQ16"/>
<sequence length="199" mass="22417">MAPGGFLSIALRRNAGSRALAFTLPTSDGGHKVLLPSTENVQVRFIDITMFAADMGVTNVPNDHEEAHNFLPRAFTQDKRMFDLAICDAQVLRTHARASYREAREASRLTTTQLALGLGNLKEGGTMSVLLHKVEAWRTVRLLHQFSKFSNVRLFKPLKAHTTRSSFYMVASHIRPLHIEAVRATEEWRRTWKLATFGT</sequence>
<dbReference type="GO" id="GO:0008168">
    <property type="term" value="F:methyltransferase activity"/>
    <property type="evidence" value="ECO:0007669"/>
    <property type="project" value="InterPro"/>
</dbReference>
<dbReference type="EMBL" id="FJUY01000019">
    <property type="protein sequence ID" value="CZT24138.1"/>
    <property type="molecule type" value="Genomic_DNA"/>
</dbReference>
<dbReference type="InterPro" id="IPR002877">
    <property type="entry name" value="RNA_MeTrfase_FtsJ_dom"/>
</dbReference>
<gene>
    <name evidence="2" type="ORF">RCC_09855</name>
</gene>
<name>A0A2D3VQ16_9PEZI</name>
<proteinExistence type="predicted"/>
<dbReference type="Pfam" id="PF01728">
    <property type="entry name" value="FtsJ"/>
    <property type="match status" value="1"/>
</dbReference>